<evidence type="ECO:0000313" key="5">
    <source>
        <dbReference type="EMBL" id="AQQ00656.1"/>
    </source>
</evidence>
<feature type="signal peptide" evidence="3">
    <location>
        <begin position="1"/>
        <end position="22"/>
    </location>
</feature>
<feature type="chain" id="PRO_5012998557" description="Leucine-binding protein domain-containing protein" evidence="3">
    <location>
        <begin position="23"/>
        <end position="404"/>
    </location>
</feature>
<dbReference type="InterPro" id="IPR051010">
    <property type="entry name" value="BCAA_transport"/>
</dbReference>
<evidence type="ECO:0000259" key="4">
    <source>
        <dbReference type="Pfam" id="PF13458"/>
    </source>
</evidence>
<evidence type="ECO:0000313" key="6">
    <source>
        <dbReference type="Proteomes" id="UP000188243"/>
    </source>
</evidence>
<dbReference type="Proteomes" id="UP000188243">
    <property type="component" value="Chromosome"/>
</dbReference>
<keyword evidence="2 3" id="KW-0732">Signal</keyword>
<protein>
    <recommendedName>
        <fullName evidence="4">Leucine-binding protein domain-containing protein</fullName>
    </recommendedName>
</protein>
<dbReference type="RefSeq" id="WP_077537341.1">
    <property type="nucleotide sequence ID" value="NZ_CP019628.1"/>
</dbReference>
<dbReference type="KEGG" id="paln:B0W48_13070"/>
<sequence>MRITSLLALLSLLFTVPFQLSANTQSVKTFTIYHDSDYSNHNESAYAMKMGALTALAEVDYSAQNYQINIVEKDNRGNSNRSLLHMRQFLKDPNALVFLGGLHSPPYIKNRDFINKNELLLLVPWAAGGPITRYPSDKNWVFRLSVDDTKAGYRMVQYATDTLNCKNPQLLLENTPWGKSNYNSIIKAIGDKDTKVDWFNWNTKINSAKIILRKIINDQADCILFVGNAIEGAEIIRAMESFEASERLPIISHWGITGGDFFSKVETALQSNLNLHFIQSCFSFLNKPQATLTKHVQEQATLLSVSLEELAAPAGFIHAYDLTKILLQAISQTTLTDNVSHNRANIKVALENINKPVNGLIKEYNQPFSPWTTSNTDAHEALGVDDLCMANYQADGNIYVIQNN</sequence>
<reference evidence="5 6" key="1">
    <citation type="submission" date="2017-02" db="EMBL/GenBank/DDBJ databases">
        <title>Complete genome sequence of the cold-active Pseudoalteromonas aliena strain EH1 isolated from Arctic seawater.</title>
        <authorList>
            <person name="Kim E."/>
            <person name="Heo E."/>
            <person name="Kim H."/>
            <person name="Kim D."/>
        </authorList>
    </citation>
    <scope>NUCLEOTIDE SEQUENCE [LARGE SCALE GENOMIC DNA]</scope>
    <source>
        <strain evidence="5 6">EH1</strain>
    </source>
</reference>
<accession>A0A1Q2GZW8</accession>
<feature type="domain" description="Leucine-binding protein" evidence="4">
    <location>
        <begin position="47"/>
        <end position="253"/>
    </location>
</feature>
<evidence type="ECO:0000256" key="3">
    <source>
        <dbReference type="SAM" id="SignalP"/>
    </source>
</evidence>
<dbReference type="STRING" id="247523.B0W48_13070"/>
<dbReference type="PANTHER" id="PTHR30483:SF6">
    <property type="entry name" value="PERIPLASMIC BINDING PROTEIN OF ABC TRANSPORTER FOR NATURAL AMINO ACIDS"/>
    <property type="match status" value="1"/>
</dbReference>
<dbReference type="AlphaFoldDB" id="A0A1Q2GZW8"/>
<dbReference type="Gene3D" id="3.40.50.2300">
    <property type="match status" value="2"/>
</dbReference>
<evidence type="ECO:0000256" key="2">
    <source>
        <dbReference type="ARBA" id="ARBA00022729"/>
    </source>
</evidence>
<organism evidence="5 6">
    <name type="scientific">Pseudoalteromonas aliena</name>
    <dbReference type="NCBI Taxonomy" id="247523"/>
    <lineage>
        <taxon>Bacteria</taxon>
        <taxon>Pseudomonadati</taxon>
        <taxon>Pseudomonadota</taxon>
        <taxon>Gammaproteobacteria</taxon>
        <taxon>Alteromonadales</taxon>
        <taxon>Pseudoalteromonadaceae</taxon>
        <taxon>Pseudoalteromonas</taxon>
    </lineage>
</organism>
<proteinExistence type="inferred from homology"/>
<dbReference type="EMBL" id="CP019628">
    <property type="protein sequence ID" value="AQQ00656.1"/>
    <property type="molecule type" value="Genomic_DNA"/>
</dbReference>
<dbReference type="PANTHER" id="PTHR30483">
    <property type="entry name" value="LEUCINE-SPECIFIC-BINDING PROTEIN"/>
    <property type="match status" value="1"/>
</dbReference>
<comment type="similarity">
    <text evidence="1">Belongs to the leucine-binding protein family.</text>
</comment>
<dbReference type="SUPFAM" id="SSF53822">
    <property type="entry name" value="Periplasmic binding protein-like I"/>
    <property type="match status" value="1"/>
</dbReference>
<dbReference type="InterPro" id="IPR028082">
    <property type="entry name" value="Peripla_BP_I"/>
</dbReference>
<name>A0A1Q2GZW8_9GAMM</name>
<evidence type="ECO:0000256" key="1">
    <source>
        <dbReference type="ARBA" id="ARBA00010062"/>
    </source>
</evidence>
<gene>
    <name evidence="5" type="ORF">B0W48_13070</name>
</gene>
<dbReference type="CDD" id="cd19979">
    <property type="entry name" value="PBP1_ABC_ligand_binding-like"/>
    <property type="match status" value="1"/>
</dbReference>
<dbReference type="InterPro" id="IPR028081">
    <property type="entry name" value="Leu-bd"/>
</dbReference>
<dbReference type="Pfam" id="PF13458">
    <property type="entry name" value="Peripla_BP_6"/>
    <property type="match status" value="1"/>
</dbReference>